<protein>
    <recommendedName>
        <fullName evidence="3">Choloylglycine hydrolase/NAAA C-terminal domain-containing protein</fullName>
    </recommendedName>
</protein>
<evidence type="ECO:0000313" key="2">
    <source>
        <dbReference type="EMBL" id="SBW00082.1"/>
    </source>
</evidence>
<feature type="signal peptide" evidence="1">
    <location>
        <begin position="1"/>
        <end position="20"/>
    </location>
</feature>
<dbReference type="RefSeq" id="WP_296949257.1">
    <property type="nucleotide sequence ID" value="NZ_LT599021.1"/>
</dbReference>
<feature type="chain" id="PRO_5012329526" description="Choloylglycine hydrolase/NAAA C-terminal domain-containing protein" evidence="1">
    <location>
        <begin position="21"/>
        <end position="407"/>
    </location>
</feature>
<gene>
    <name evidence="2" type="ORF">KL86DYS2_11787</name>
</gene>
<dbReference type="EMBL" id="FLUL01000001">
    <property type="protein sequence ID" value="SBW00082.1"/>
    <property type="molecule type" value="Genomic_DNA"/>
</dbReference>
<sequence length="407" mass="45416">MKRLYFIYLLLFVLSGHAIACTTAIISGKGTIDGRPLLYKHRDTSALQNKLMAFSDGKYQYIGIVNSTDKTGKEVWGGYNSTGFAIMNSASYNLNEKEVGPEEREGIVIKMALQQCATLADFEKMLETLPKPLYVNANFGVIDAQGGAAYYETGDYTFKKYDANDASIAPMGYIIRTNYSFSGDRARDKGLSRYQAAEPLFYNAALSGSLSYRFLLQDVSRHLTHGLTGTNLYDMMPQDTSKTVFAAFRDYIPRYSTSSVIVVQGVKKAEPASLTTMWTILGSPLTTVAVPVWLNKDNLYPSTMLADETGNAKLCDWSLKLKKQLFPIDRGEGNDYINLAALITADGNGILQKIKPIENQILNKSDSLLNHWRKDGYNAAELKEFCKWVDNLIQQYYSFSPSFSSSF</sequence>
<evidence type="ECO:0000256" key="1">
    <source>
        <dbReference type="SAM" id="SignalP"/>
    </source>
</evidence>
<name>A0A212JKY0_9BACT</name>
<accession>A0A212JKY0</accession>
<evidence type="ECO:0008006" key="3">
    <source>
        <dbReference type="Google" id="ProtNLM"/>
    </source>
</evidence>
<reference evidence="2" key="1">
    <citation type="submission" date="2016-04" db="EMBL/GenBank/DDBJ databases">
        <authorList>
            <person name="Evans L.H."/>
            <person name="Alamgir A."/>
            <person name="Owens N."/>
            <person name="Weber N.D."/>
            <person name="Virtaneva K."/>
            <person name="Barbian K."/>
            <person name="Babar A."/>
            <person name="Rosenke K."/>
        </authorList>
    </citation>
    <scope>NUCLEOTIDE SEQUENCE</scope>
    <source>
        <strain evidence="2">86-2</strain>
    </source>
</reference>
<organism evidence="2">
    <name type="scientific">uncultured Dysgonomonas sp</name>
    <dbReference type="NCBI Taxonomy" id="206096"/>
    <lineage>
        <taxon>Bacteria</taxon>
        <taxon>Pseudomonadati</taxon>
        <taxon>Bacteroidota</taxon>
        <taxon>Bacteroidia</taxon>
        <taxon>Bacteroidales</taxon>
        <taxon>Dysgonomonadaceae</taxon>
        <taxon>Dysgonomonas</taxon>
        <taxon>environmental samples</taxon>
    </lineage>
</organism>
<keyword evidence="1" id="KW-0732">Signal</keyword>
<proteinExistence type="predicted"/>
<dbReference type="AlphaFoldDB" id="A0A212JKY0"/>
<dbReference type="Gene3D" id="3.60.60.10">
    <property type="entry name" value="Penicillin V Acylase, Chain A"/>
    <property type="match status" value="1"/>
</dbReference>